<keyword evidence="5 8" id="KW-0732">Signal</keyword>
<name>E8V3K8_TERSS</name>
<evidence type="ECO:0000256" key="8">
    <source>
        <dbReference type="SAM" id="SignalP"/>
    </source>
</evidence>
<evidence type="ECO:0000256" key="3">
    <source>
        <dbReference type="ARBA" id="ARBA00022452"/>
    </source>
</evidence>
<feature type="domain" description="TonB-dependent transporter Oar-like beta-barrel" evidence="9">
    <location>
        <begin position="515"/>
        <end position="733"/>
    </location>
</feature>
<evidence type="ECO:0000256" key="2">
    <source>
        <dbReference type="ARBA" id="ARBA00022448"/>
    </source>
</evidence>
<dbReference type="GO" id="GO:0009279">
    <property type="term" value="C:cell outer membrane"/>
    <property type="evidence" value="ECO:0007669"/>
    <property type="project" value="UniProtKB-SubCell"/>
</dbReference>
<evidence type="ECO:0000256" key="6">
    <source>
        <dbReference type="ARBA" id="ARBA00023136"/>
    </source>
</evidence>
<feature type="signal peptide" evidence="8">
    <location>
        <begin position="1"/>
        <end position="26"/>
    </location>
</feature>
<dbReference type="InterPro" id="IPR039426">
    <property type="entry name" value="TonB-dep_rcpt-like"/>
</dbReference>
<dbReference type="EMBL" id="CP002467">
    <property type="protein sequence ID" value="ADV83621.1"/>
    <property type="molecule type" value="Genomic_DNA"/>
</dbReference>
<dbReference type="PANTHER" id="PTHR30069">
    <property type="entry name" value="TONB-DEPENDENT OUTER MEMBRANE RECEPTOR"/>
    <property type="match status" value="1"/>
</dbReference>
<dbReference type="HOGENOM" id="CLU_006298_0_0_0"/>
<keyword evidence="11" id="KW-1185">Reference proteome</keyword>
<keyword evidence="4" id="KW-0812">Transmembrane</keyword>
<reference evidence="10 11" key="1">
    <citation type="journal article" date="2012" name="Stand. Genomic Sci.">
        <title>Complete genome sequence of Terriglobus saanensis type strain SP1PR4(T), an Acidobacteria from tundra soil.</title>
        <authorList>
            <person name="Rawat S.R."/>
            <person name="Mannisto M.K."/>
            <person name="Starovoytov V."/>
            <person name="Goodwin L."/>
            <person name="Nolan M."/>
            <person name="Hauser L."/>
            <person name="Land M."/>
            <person name="Davenport K.W."/>
            <person name="Woyke T."/>
            <person name="Haggblom M.M."/>
        </authorList>
    </citation>
    <scope>NUCLEOTIDE SEQUENCE</scope>
    <source>
        <strain evidence="11">ATCC BAA-1853 / DSM 23119 / SP1PR4</strain>
    </source>
</reference>
<dbReference type="STRING" id="401053.AciPR4_2853"/>
<evidence type="ECO:0000256" key="1">
    <source>
        <dbReference type="ARBA" id="ARBA00004571"/>
    </source>
</evidence>
<dbReference type="GO" id="GO:0044718">
    <property type="term" value="P:siderophore transmembrane transport"/>
    <property type="evidence" value="ECO:0007669"/>
    <property type="project" value="TreeGrafter"/>
</dbReference>
<dbReference type="RefSeq" id="WP_013569354.1">
    <property type="nucleotide sequence ID" value="NC_014963.1"/>
</dbReference>
<evidence type="ECO:0000259" key="9">
    <source>
        <dbReference type="Pfam" id="PF25183"/>
    </source>
</evidence>
<dbReference type="InterPro" id="IPR057601">
    <property type="entry name" value="Oar-like_b-barrel"/>
</dbReference>
<dbReference type="Pfam" id="PF13620">
    <property type="entry name" value="CarboxypepD_reg"/>
    <property type="match status" value="1"/>
</dbReference>
<dbReference type="PANTHER" id="PTHR30069:SF29">
    <property type="entry name" value="HEMOGLOBIN AND HEMOGLOBIN-HAPTOGLOBIN-BINDING PROTEIN 1-RELATED"/>
    <property type="match status" value="1"/>
</dbReference>
<dbReference type="OrthoDB" id="100279at2"/>
<protein>
    <recommendedName>
        <fullName evidence="9">TonB-dependent transporter Oar-like beta-barrel domain-containing protein</fullName>
    </recommendedName>
</protein>
<evidence type="ECO:0000313" key="10">
    <source>
        <dbReference type="EMBL" id="ADV83621.1"/>
    </source>
</evidence>
<evidence type="ECO:0000256" key="4">
    <source>
        <dbReference type="ARBA" id="ARBA00022692"/>
    </source>
</evidence>
<gene>
    <name evidence="10" type="ordered locus">AciPR4_2853</name>
</gene>
<proteinExistence type="predicted"/>
<dbReference type="SUPFAM" id="SSF49464">
    <property type="entry name" value="Carboxypeptidase regulatory domain-like"/>
    <property type="match status" value="1"/>
</dbReference>
<comment type="subcellular location">
    <subcellularLocation>
        <location evidence="1">Cell outer membrane</location>
        <topology evidence="1">Multi-pass membrane protein</topology>
    </subcellularLocation>
</comment>
<dbReference type="InterPro" id="IPR008969">
    <property type="entry name" value="CarboxyPept-like_regulatory"/>
</dbReference>
<evidence type="ECO:0000313" key="11">
    <source>
        <dbReference type="Proteomes" id="UP000006844"/>
    </source>
</evidence>
<dbReference type="KEGG" id="tsa:AciPR4_2853"/>
<evidence type="ECO:0000256" key="5">
    <source>
        <dbReference type="ARBA" id="ARBA00022729"/>
    </source>
</evidence>
<organism evidence="10 11">
    <name type="scientific">Terriglobus saanensis (strain ATCC BAA-1853 / DSM 23119 / SP1PR4)</name>
    <dbReference type="NCBI Taxonomy" id="401053"/>
    <lineage>
        <taxon>Bacteria</taxon>
        <taxon>Pseudomonadati</taxon>
        <taxon>Acidobacteriota</taxon>
        <taxon>Terriglobia</taxon>
        <taxon>Terriglobales</taxon>
        <taxon>Acidobacteriaceae</taxon>
        <taxon>Terriglobus</taxon>
    </lineage>
</organism>
<keyword evidence="2" id="KW-0813">Transport</keyword>
<feature type="chain" id="PRO_5003228952" description="TonB-dependent transporter Oar-like beta-barrel domain-containing protein" evidence="8">
    <location>
        <begin position="27"/>
        <end position="854"/>
    </location>
</feature>
<keyword evidence="3" id="KW-1134">Transmembrane beta strand</keyword>
<keyword evidence="6" id="KW-0472">Membrane</keyword>
<dbReference type="Proteomes" id="UP000006844">
    <property type="component" value="Chromosome"/>
</dbReference>
<dbReference type="Pfam" id="PF25183">
    <property type="entry name" value="OMP_b-brl_4"/>
    <property type="match status" value="1"/>
</dbReference>
<dbReference type="InterPro" id="IPR036942">
    <property type="entry name" value="Beta-barrel_TonB_sf"/>
</dbReference>
<dbReference type="eggNOG" id="COG4771">
    <property type="taxonomic scope" value="Bacteria"/>
</dbReference>
<dbReference type="GO" id="GO:0015344">
    <property type="term" value="F:siderophore uptake transmembrane transporter activity"/>
    <property type="evidence" value="ECO:0007669"/>
    <property type="project" value="TreeGrafter"/>
</dbReference>
<dbReference type="Gene3D" id="2.60.40.1120">
    <property type="entry name" value="Carboxypeptidase-like, regulatory domain"/>
    <property type="match status" value="1"/>
</dbReference>
<keyword evidence="7" id="KW-0998">Cell outer membrane</keyword>
<dbReference type="SUPFAM" id="SSF56935">
    <property type="entry name" value="Porins"/>
    <property type="match status" value="1"/>
</dbReference>
<sequence>MMPKIPFHFALPAACLQLLLGTAIYAQITVTGRVSDPDGAAVPQTEIRLQRSGSDSIRAVSDAEGEFRLQHLPPGKYAVHVSAENGFDEYSTEITIGNSSTATLQVQLQLASVSQDVTVGPETEKLSLDNADNRDQIHADSKLLEHVPIFDQNYIAALTPFLDQTGLATSGVSIVVDGVEMKGTGVSVSAISEVRINSDPYSSETSRPGRGRIEIITKPGTAQLHGSLNFTFRDSVTDAINYFAVSKPFEQKRIYEGSITGPVPIDQHTMFLLSGSRSEDNLQSIVHAVTPSGLINNNVATPIHDTEFATRITHEFSASHRLSLQYNVSDVVTRNQGVGGLVLGSAGLNTQSREDDVILNDRIIISPSLLNQLQLFYEKDRDPIRSATQKQKMIVDGSFTDGGAQGDILQTENNLKINDIVSWTHKRHYVKFGINIPNLSRRAWEDQSNRLGTYSFASLADYANGTPYSFTQQAGPGRSVFWMNELGTFFQDQIQISRNLQIAIGLRYDWQTYFKSFHDFAPRGSIAYSSNDHKLVLRAGAGLFYDRSGAQPIADLKRYNGFIIRSVTLLNPAISNPFPIGTDISNFPTNLVRLGPGGRIPYITNFSAGVERQLISGVTFAATYRGTVGVAMFRSRDVNAPLPPSYTNRPDPRYGVIRQIESEGRQLGNALDLTLQGKAGRWFSGVAQYSLSRTDNNTGGIMWFPANQYSLSGEYARSDLDQRHRFNLLGTVNEEHWLNLGFAAKLYSGLPYNEMAGVDVFHTGLLNARPNGVARNSLEGSKITELDLRWGKELRLPLKVGDVQSGLAFSVDAFNVTNTTSYMTFVGNVRSAFFEQPTAAMPARRFQFSVHYKF</sequence>
<dbReference type="AlphaFoldDB" id="E8V3K8"/>
<accession>E8V3K8</accession>
<evidence type="ECO:0000256" key="7">
    <source>
        <dbReference type="ARBA" id="ARBA00023237"/>
    </source>
</evidence>
<dbReference type="Gene3D" id="2.40.170.20">
    <property type="entry name" value="TonB-dependent receptor, beta-barrel domain"/>
    <property type="match status" value="1"/>
</dbReference>